<dbReference type="RefSeq" id="WP_067844021.1">
    <property type="nucleotide sequence ID" value="NZ_JACKUA010000014.1"/>
</dbReference>
<keyword evidence="3 5" id="KW-1133">Transmembrane helix</keyword>
<evidence type="ECO:0000256" key="2">
    <source>
        <dbReference type="ARBA" id="ARBA00022692"/>
    </source>
</evidence>
<feature type="domain" description="VWFA" evidence="6">
    <location>
        <begin position="87"/>
        <end position="274"/>
    </location>
</feature>
<dbReference type="AlphaFoldDB" id="A0A132PSS2"/>
<evidence type="ECO:0000313" key="9">
    <source>
        <dbReference type="Proteomes" id="UP000070612"/>
    </source>
</evidence>
<dbReference type="Proteomes" id="UP000070612">
    <property type="component" value="Unassembled WGS sequence"/>
</dbReference>
<feature type="transmembrane region" description="Helical" evidence="5">
    <location>
        <begin position="6"/>
        <end position="26"/>
    </location>
</feature>
<dbReference type="Proteomes" id="UP000193964">
    <property type="component" value="Unassembled WGS sequence"/>
</dbReference>
<dbReference type="Pfam" id="PF13519">
    <property type="entry name" value="VWA_2"/>
    <property type="match status" value="1"/>
</dbReference>
<keyword evidence="9" id="KW-1185">Reference proteome</keyword>
<dbReference type="InterPro" id="IPR036465">
    <property type="entry name" value="vWFA_dom_sf"/>
</dbReference>
<protein>
    <recommendedName>
        <fullName evidence="6">VWFA domain-containing protein</fullName>
    </recommendedName>
</protein>
<dbReference type="SUPFAM" id="SSF53300">
    <property type="entry name" value="vWA-like"/>
    <property type="match status" value="1"/>
</dbReference>
<proteinExistence type="predicted"/>
<keyword evidence="1" id="KW-1003">Cell membrane</keyword>
<evidence type="ECO:0000259" key="6">
    <source>
        <dbReference type="PROSITE" id="PS50234"/>
    </source>
</evidence>
<comment type="caution">
    <text evidence="7">The sequence shown here is derived from an EMBL/GenBank/DDBJ whole genome shotgun (WGS) entry which is preliminary data.</text>
</comment>
<gene>
    <name evidence="7" type="ORF">AFM11_03435</name>
    <name evidence="8" type="ORF">AWC31_21715</name>
</gene>
<evidence type="ECO:0000313" key="8">
    <source>
        <dbReference type="EMBL" id="ORX16637.1"/>
    </source>
</evidence>
<accession>A0A132PSS2</accession>
<feature type="transmembrane region" description="Helical" evidence="5">
    <location>
        <begin position="56"/>
        <end position="73"/>
    </location>
</feature>
<dbReference type="SMART" id="SM00327">
    <property type="entry name" value="VWA"/>
    <property type="match status" value="1"/>
</dbReference>
<evidence type="ECO:0000256" key="1">
    <source>
        <dbReference type="ARBA" id="ARBA00022475"/>
    </source>
</evidence>
<dbReference type="EMBL" id="LGTW01000002">
    <property type="protein sequence ID" value="KWX25345.1"/>
    <property type="molecule type" value="Genomic_DNA"/>
</dbReference>
<dbReference type="PATRIC" id="fig|59750.3.peg.2561"/>
<dbReference type="Gene3D" id="3.40.50.410">
    <property type="entry name" value="von Willebrand factor, type A domain"/>
    <property type="match status" value="1"/>
</dbReference>
<reference evidence="7 9" key="1">
    <citation type="submission" date="2015-07" db="EMBL/GenBank/DDBJ databases">
        <title>A draft genome sequence of Mycobacterium wolinskyi.</title>
        <authorList>
            <person name="de Man T.J."/>
            <person name="Perry K.A."/>
            <person name="Coulliette A.D."/>
            <person name="Jensen B."/>
            <person name="Toney N.C."/>
            <person name="Limbago B.M."/>
            <person name="Noble-Wang J."/>
        </authorList>
    </citation>
    <scope>NUCLEOTIDE SEQUENCE [LARGE SCALE GENOMIC DNA]</scope>
    <source>
        <strain evidence="7 9">CDC_01</strain>
    </source>
</reference>
<evidence type="ECO:0000256" key="4">
    <source>
        <dbReference type="ARBA" id="ARBA00023136"/>
    </source>
</evidence>
<dbReference type="PANTHER" id="PTHR22550">
    <property type="entry name" value="SPORE GERMINATION PROTEIN"/>
    <property type="match status" value="1"/>
</dbReference>
<dbReference type="InterPro" id="IPR050768">
    <property type="entry name" value="UPF0353/GerABKA_families"/>
</dbReference>
<dbReference type="STRING" id="59750.AWC31_21715"/>
<sequence>MTFLFPAALMLLVPVALLAVGYLVTLRRKQRYAVRYAALPLLDKVIPERPQWRRHVPAALLLITLGLLALTAARPEMAVRVPYERATIIVAIDTSESMQARDVEPDRLTAAIAAAGDFIDQLPPAFNVGVIAFAGSTVVVHAPDTDHAGAKDSLRSIGTSSRTAIGEGVFAALAQIRTVTGDEGTDLPAHVVLLSDGTNTSGRSPTAAARAAVAAGVPVSTIAYGTEGGVMESYGYSTPVPVDAETLAELADTTGGTAYAAASSDELADVYRDISSSIGWRTEWREVTPFVAALALVFGLVAAGLSLRWFSRLV</sequence>
<organism evidence="7 9">
    <name type="scientific">Mycolicibacterium wolinskyi</name>
    <dbReference type="NCBI Taxonomy" id="59750"/>
    <lineage>
        <taxon>Bacteria</taxon>
        <taxon>Bacillati</taxon>
        <taxon>Actinomycetota</taxon>
        <taxon>Actinomycetes</taxon>
        <taxon>Mycobacteriales</taxon>
        <taxon>Mycobacteriaceae</taxon>
        <taxon>Mycolicibacterium</taxon>
    </lineage>
</organism>
<evidence type="ECO:0000313" key="10">
    <source>
        <dbReference type="Proteomes" id="UP000193964"/>
    </source>
</evidence>
<dbReference type="PROSITE" id="PS50234">
    <property type="entry name" value="VWFA"/>
    <property type="match status" value="1"/>
</dbReference>
<dbReference type="InterPro" id="IPR002035">
    <property type="entry name" value="VWF_A"/>
</dbReference>
<feature type="transmembrane region" description="Helical" evidence="5">
    <location>
        <begin position="290"/>
        <end position="310"/>
    </location>
</feature>
<evidence type="ECO:0000256" key="3">
    <source>
        <dbReference type="ARBA" id="ARBA00022989"/>
    </source>
</evidence>
<keyword evidence="2 5" id="KW-0812">Transmembrane</keyword>
<dbReference type="PANTHER" id="PTHR22550:SF5">
    <property type="entry name" value="LEUCINE ZIPPER PROTEIN 4"/>
    <property type="match status" value="1"/>
</dbReference>
<keyword evidence="4 5" id="KW-0472">Membrane</keyword>
<evidence type="ECO:0000256" key="5">
    <source>
        <dbReference type="SAM" id="Phobius"/>
    </source>
</evidence>
<name>A0A132PSS2_9MYCO</name>
<evidence type="ECO:0000313" key="7">
    <source>
        <dbReference type="EMBL" id="KWX25345.1"/>
    </source>
</evidence>
<dbReference type="OrthoDB" id="8882959at2"/>
<reference evidence="8 10" key="2">
    <citation type="submission" date="2016-01" db="EMBL/GenBank/DDBJ databases">
        <title>The new phylogeny of the genus Mycobacterium.</title>
        <authorList>
            <person name="Tarcisio F."/>
            <person name="Conor M."/>
            <person name="Antonella G."/>
            <person name="Elisabetta G."/>
            <person name="Giulia F.S."/>
            <person name="Sara T."/>
            <person name="Anna F."/>
            <person name="Clotilde B."/>
            <person name="Roberto B."/>
            <person name="Veronica D.S."/>
            <person name="Fabio R."/>
            <person name="Monica P."/>
            <person name="Olivier J."/>
            <person name="Enrico T."/>
            <person name="Nicola S."/>
        </authorList>
    </citation>
    <scope>NUCLEOTIDE SEQUENCE [LARGE SCALE GENOMIC DNA]</scope>
    <source>
        <strain evidence="8 10">ATCC 700010</strain>
    </source>
</reference>
<dbReference type="EMBL" id="LQQA01000010">
    <property type="protein sequence ID" value="ORX16637.1"/>
    <property type="molecule type" value="Genomic_DNA"/>
</dbReference>